<sequence length="79" mass="9449">MDETCWTPLNFSNPYTQQWLWSQILAEKEMSKFEKWKHLPYIPTSCAMFLSMLTQEEILYNSLKFLEELTMCVKLICSS</sequence>
<protein>
    <submittedName>
        <fullName evidence="1">Uncharacterized protein</fullName>
    </submittedName>
</protein>
<dbReference type="OrthoDB" id="2735536at2759"/>
<accession>A0A9J5WWS4</accession>
<evidence type="ECO:0000313" key="2">
    <source>
        <dbReference type="Proteomes" id="UP000824120"/>
    </source>
</evidence>
<reference evidence="1 2" key="1">
    <citation type="submission" date="2020-09" db="EMBL/GenBank/DDBJ databases">
        <title>De no assembly of potato wild relative species, Solanum commersonii.</title>
        <authorList>
            <person name="Cho K."/>
        </authorList>
    </citation>
    <scope>NUCLEOTIDE SEQUENCE [LARGE SCALE GENOMIC DNA]</scope>
    <source>
        <strain evidence="1">LZ3.2</strain>
        <tissue evidence="1">Leaf</tissue>
    </source>
</reference>
<evidence type="ECO:0000313" key="1">
    <source>
        <dbReference type="EMBL" id="KAG5579398.1"/>
    </source>
</evidence>
<proteinExistence type="predicted"/>
<dbReference type="EMBL" id="JACXVP010000010">
    <property type="protein sequence ID" value="KAG5579398.1"/>
    <property type="molecule type" value="Genomic_DNA"/>
</dbReference>
<dbReference type="Proteomes" id="UP000824120">
    <property type="component" value="Chromosome 10"/>
</dbReference>
<dbReference type="AlphaFoldDB" id="A0A9J5WWS4"/>
<keyword evidence="2" id="KW-1185">Reference proteome</keyword>
<comment type="caution">
    <text evidence="1">The sequence shown here is derived from an EMBL/GenBank/DDBJ whole genome shotgun (WGS) entry which is preliminary data.</text>
</comment>
<organism evidence="1 2">
    <name type="scientific">Solanum commersonii</name>
    <name type="common">Commerson's wild potato</name>
    <name type="synonym">Commerson's nightshade</name>
    <dbReference type="NCBI Taxonomy" id="4109"/>
    <lineage>
        <taxon>Eukaryota</taxon>
        <taxon>Viridiplantae</taxon>
        <taxon>Streptophyta</taxon>
        <taxon>Embryophyta</taxon>
        <taxon>Tracheophyta</taxon>
        <taxon>Spermatophyta</taxon>
        <taxon>Magnoliopsida</taxon>
        <taxon>eudicotyledons</taxon>
        <taxon>Gunneridae</taxon>
        <taxon>Pentapetalae</taxon>
        <taxon>asterids</taxon>
        <taxon>lamiids</taxon>
        <taxon>Solanales</taxon>
        <taxon>Solanaceae</taxon>
        <taxon>Solanoideae</taxon>
        <taxon>Solaneae</taxon>
        <taxon>Solanum</taxon>
    </lineage>
</organism>
<gene>
    <name evidence="1" type="ORF">H5410_050025</name>
</gene>
<name>A0A9J5WWS4_SOLCO</name>